<reference evidence="1" key="1">
    <citation type="submission" date="2018-05" db="EMBL/GenBank/DDBJ databases">
        <authorList>
            <person name="Lanie J.A."/>
            <person name="Ng W.-L."/>
            <person name="Kazmierczak K.M."/>
            <person name="Andrzejewski T.M."/>
            <person name="Davidsen T.M."/>
            <person name="Wayne K.J."/>
            <person name="Tettelin H."/>
            <person name="Glass J.I."/>
            <person name="Rusch D."/>
            <person name="Podicherti R."/>
            <person name="Tsui H.-C.T."/>
            <person name="Winkler M.E."/>
        </authorList>
    </citation>
    <scope>NUCLEOTIDE SEQUENCE</scope>
</reference>
<sequence length="147" mass="16922">MNNSIKKGVEYAVRAKERKSILMEESWEKDGNVVVVQQTIRDGGFIVTPTNDFEVELLKRGLAGTAIKMEHFTNHEMYSDFDVALAGLSFRGGGKSTDEKFAKQWSEETEDDIMIYDEWKDTQELEDRGWDIIKTEFIFMDGLKLDP</sequence>
<organism evidence="1">
    <name type="scientific">marine metagenome</name>
    <dbReference type="NCBI Taxonomy" id="408172"/>
    <lineage>
        <taxon>unclassified sequences</taxon>
        <taxon>metagenomes</taxon>
        <taxon>ecological metagenomes</taxon>
    </lineage>
</organism>
<accession>A0A382AMK7</accession>
<protein>
    <submittedName>
        <fullName evidence="1">Uncharacterized protein</fullName>
    </submittedName>
</protein>
<dbReference type="AlphaFoldDB" id="A0A382AMK7"/>
<gene>
    <name evidence="1" type="ORF">METZ01_LOCUS155107</name>
</gene>
<evidence type="ECO:0000313" key="1">
    <source>
        <dbReference type="EMBL" id="SVB02253.1"/>
    </source>
</evidence>
<name>A0A382AMK7_9ZZZZ</name>
<proteinExistence type="predicted"/>
<dbReference type="EMBL" id="UINC01025862">
    <property type="protein sequence ID" value="SVB02253.1"/>
    <property type="molecule type" value="Genomic_DNA"/>
</dbReference>